<evidence type="ECO:0000256" key="1">
    <source>
        <dbReference type="ARBA" id="ARBA00022514"/>
    </source>
</evidence>
<feature type="chain" id="PRO_5043406389" description="Chemokine interleukin-8-like domain-containing protein" evidence="2">
    <location>
        <begin position="20"/>
        <end position="96"/>
    </location>
</feature>
<organism evidence="4 5">
    <name type="scientific">Engystomops pustulosus</name>
    <name type="common">Tungara frog</name>
    <name type="synonym">Physalaemus pustulosus</name>
    <dbReference type="NCBI Taxonomy" id="76066"/>
    <lineage>
        <taxon>Eukaryota</taxon>
        <taxon>Metazoa</taxon>
        <taxon>Chordata</taxon>
        <taxon>Craniata</taxon>
        <taxon>Vertebrata</taxon>
        <taxon>Euteleostomi</taxon>
        <taxon>Amphibia</taxon>
        <taxon>Batrachia</taxon>
        <taxon>Anura</taxon>
        <taxon>Neobatrachia</taxon>
        <taxon>Hyloidea</taxon>
        <taxon>Leptodactylidae</taxon>
        <taxon>Leiuperinae</taxon>
        <taxon>Engystomops</taxon>
    </lineage>
</organism>
<dbReference type="GO" id="GO:0005615">
    <property type="term" value="C:extracellular space"/>
    <property type="evidence" value="ECO:0007669"/>
    <property type="project" value="UniProtKB-KW"/>
</dbReference>
<feature type="signal peptide" evidence="2">
    <location>
        <begin position="1"/>
        <end position="19"/>
    </location>
</feature>
<dbReference type="GO" id="GO:0008009">
    <property type="term" value="F:chemokine activity"/>
    <property type="evidence" value="ECO:0007669"/>
    <property type="project" value="InterPro"/>
</dbReference>
<evidence type="ECO:0000313" key="5">
    <source>
        <dbReference type="Proteomes" id="UP000824782"/>
    </source>
</evidence>
<name>A0AAV7C5R5_ENGPU</name>
<reference evidence="4" key="1">
    <citation type="thesis" date="2020" institute="ProQuest LLC" country="789 East Eisenhower Parkway, Ann Arbor, MI, USA">
        <title>Comparative Genomics and Chromosome Evolution.</title>
        <authorList>
            <person name="Mudd A.B."/>
        </authorList>
    </citation>
    <scope>NUCLEOTIDE SEQUENCE</scope>
    <source>
        <strain evidence="4">237g6f4</strain>
        <tissue evidence="4">Blood</tissue>
    </source>
</reference>
<dbReference type="SUPFAM" id="SSF54117">
    <property type="entry name" value="Interleukin 8-like chemokines"/>
    <property type="match status" value="1"/>
</dbReference>
<keyword evidence="2" id="KW-0732">Signal</keyword>
<dbReference type="EMBL" id="WNYA01000003">
    <property type="protein sequence ID" value="KAG8580315.1"/>
    <property type="molecule type" value="Genomic_DNA"/>
</dbReference>
<sequence>MCTMRVLLCLAFLATCAMGTASTGKFSTCCTQVSSAKPKTGTVIENFIIQNEDLPCVHAVMFITNEGKIICSSPNTRWVKVKIQEIRKKNEQVTNE</sequence>
<keyword evidence="5" id="KW-1185">Reference proteome</keyword>
<keyword evidence="1" id="KW-0202">Cytokine</keyword>
<evidence type="ECO:0000256" key="2">
    <source>
        <dbReference type="SAM" id="SignalP"/>
    </source>
</evidence>
<feature type="domain" description="Chemokine interleukin-8-like" evidence="3">
    <location>
        <begin position="27"/>
        <end position="85"/>
    </location>
</feature>
<dbReference type="GO" id="GO:0006955">
    <property type="term" value="P:immune response"/>
    <property type="evidence" value="ECO:0007669"/>
    <property type="project" value="InterPro"/>
</dbReference>
<evidence type="ECO:0000259" key="3">
    <source>
        <dbReference type="Pfam" id="PF00048"/>
    </source>
</evidence>
<dbReference type="Proteomes" id="UP000824782">
    <property type="component" value="Unassembled WGS sequence"/>
</dbReference>
<accession>A0AAV7C5R5</accession>
<gene>
    <name evidence="4" type="ORF">GDO81_007243</name>
</gene>
<evidence type="ECO:0000313" key="4">
    <source>
        <dbReference type="EMBL" id="KAG8580315.1"/>
    </source>
</evidence>
<dbReference type="InterPro" id="IPR001811">
    <property type="entry name" value="Chemokine_IL8-like_dom"/>
</dbReference>
<dbReference type="AlphaFoldDB" id="A0AAV7C5R5"/>
<protein>
    <recommendedName>
        <fullName evidence="3">Chemokine interleukin-8-like domain-containing protein</fullName>
    </recommendedName>
</protein>
<proteinExistence type="predicted"/>
<comment type="caution">
    <text evidence="4">The sequence shown here is derived from an EMBL/GenBank/DDBJ whole genome shotgun (WGS) entry which is preliminary data.</text>
</comment>
<dbReference type="Pfam" id="PF00048">
    <property type="entry name" value="IL8"/>
    <property type="match status" value="1"/>
</dbReference>
<dbReference type="InterPro" id="IPR036048">
    <property type="entry name" value="Interleukin_8-like_sf"/>
</dbReference>
<dbReference type="Gene3D" id="2.40.50.40">
    <property type="match status" value="1"/>
</dbReference>